<evidence type="ECO:0000313" key="3">
    <source>
        <dbReference type="Proteomes" id="UP000005212"/>
    </source>
</evidence>
<sequence>MFTFGLFGIGVIIDLIRILCGSFYVKNKR</sequence>
<dbReference type="KEGG" id="bcw:Q7M_1370"/>
<dbReference type="PATRIC" id="fig|1155096.3.peg.1360"/>
<dbReference type="EMBL" id="CP003453">
    <property type="protein sequence ID" value="AFI32126.1"/>
    <property type="molecule type" value="Genomic_DNA"/>
</dbReference>
<reference evidence="2 3" key="1">
    <citation type="journal article" date="2012" name="J. Bacteriol.">
        <title>Complete Genome Sequence of Borrelia crocidurae.</title>
        <authorList>
            <person name="Elbir H."/>
            <person name="Gimenez G."/>
            <person name="Robert C."/>
            <person name="Bergstrom S."/>
            <person name="Cutler S."/>
            <person name="Raoult D."/>
            <person name="Drancourt M."/>
        </authorList>
    </citation>
    <scope>NUCLEOTIDE SEQUENCE [LARGE SCALE GENOMIC DNA]</scope>
    <source>
        <strain evidence="2 3">Achema</strain>
        <plasmid evidence="3">unnamed27</plasmid>
    </source>
</reference>
<accession>I0FF70</accession>
<evidence type="ECO:0000313" key="2">
    <source>
        <dbReference type="EMBL" id="AFI32126.1"/>
    </source>
</evidence>
<dbReference type="Proteomes" id="UP000005212">
    <property type="component" value="Plasmid unnamed27"/>
</dbReference>
<organism evidence="2 3">
    <name type="scientific">Borrelia crocidurae (strain Achema)</name>
    <dbReference type="NCBI Taxonomy" id="1155096"/>
    <lineage>
        <taxon>Bacteria</taxon>
        <taxon>Pseudomonadati</taxon>
        <taxon>Spirochaetota</taxon>
        <taxon>Spirochaetia</taxon>
        <taxon>Spirochaetales</taxon>
        <taxon>Borreliaceae</taxon>
        <taxon>Borrelia</taxon>
    </lineage>
</organism>
<keyword evidence="2" id="KW-0614">Plasmid</keyword>
<evidence type="ECO:0000256" key="1">
    <source>
        <dbReference type="SAM" id="Phobius"/>
    </source>
</evidence>
<dbReference type="HOGENOM" id="CLU_3408847_0_0_12"/>
<feature type="transmembrane region" description="Helical" evidence="1">
    <location>
        <begin position="6"/>
        <end position="25"/>
    </location>
</feature>
<gene>
    <name evidence="2" type="ordered locus">Q7M_1370</name>
</gene>
<keyword evidence="1" id="KW-0472">Membrane</keyword>
<proteinExistence type="predicted"/>
<protein>
    <submittedName>
        <fullName evidence="2">Uncharacterized protein</fullName>
    </submittedName>
</protein>
<geneLocation type="plasmid" evidence="3">
    <name>unnamed27</name>
</geneLocation>
<keyword evidence="1" id="KW-1133">Transmembrane helix</keyword>
<keyword evidence="1" id="KW-0812">Transmembrane</keyword>
<reference evidence="3" key="2">
    <citation type="submission" date="2012-03" db="EMBL/GenBank/DDBJ databases">
        <title>Complete genome sequence of Borrelia crocidurae.</title>
        <authorList>
            <person name="Elbir H."/>
            <person name="Gimenez G."/>
            <person name="Robert C."/>
            <person name="Raoult D."/>
            <person name="Drancourt M."/>
        </authorList>
    </citation>
    <scope>NUCLEOTIDE SEQUENCE [LARGE SCALE GENOMIC DNA]</scope>
    <source>
        <strain evidence="3">Achema</strain>
        <plasmid evidence="3">unnamed27</plasmid>
    </source>
</reference>
<dbReference type="AlphaFoldDB" id="I0FF70"/>
<name>I0FF70_BORCA</name>